<proteinExistence type="predicted"/>
<evidence type="ECO:0000313" key="1">
    <source>
        <dbReference type="EMBL" id="XHV10815.1"/>
    </source>
</evidence>
<protein>
    <submittedName>
        <fullName evidence="1">Uncharacterized protein</fullName>
    </submittedName>
</protein>
<accession>A0AB74UN62</accession>
<name>A0AB74UN62_9VIRU</name>
<gene>
    <name evidence="1" type="ORF">BL57_343</name>
</gene>
<reference evidence="1" key="1">
    <citation type="submission" date="2024-10" db="EMBL/GenBank/DDBJ databases">
        <title>Genetic diversity among independent isolates of the Dolichocephalovirinae subfamily.</title>
        <authorList>
            <person name="Ely B."/>
            <person name="Thomas Q."/>
            <person name="Mohammadi T."/>
        </authorList>
    </citation>
    <scope>NUCLEOTIDE SEQUENCE</scope>
</reference>
<dbReference type="EMBL" id="PQ287320">
    <property type="protein sequence ID" value="XHV10815.1"/>
    <property type="molecule type" value="Genomic_DNA"/>
</dbReference>
<organism evidence="1">
    <name type="scientific">Caulobacter phage BL57</name>
    <dbReference type="NCBI Taxonomy" id="3348355"/>
    <lineage>
        <taxon>Viruses</taxon>
    </lineage>
</organism>
<sequence length="110" mass="13198">MTYRTYDYDEYLSKAHMLDAVTMLRADIDNLDPRSSFVEARWKLLWKPNWCGRQGRFVMMTRRLEVPLPMYRPKGYRRAEVDWAIEQGYVLLKPMVTDEHGTVLEYQGEM</sequence>